<evidence type="ECO:0000256" key="5">
    <source>
        <dbReference type="ARBA" id="ARBA00022989"/>
    </source>
</evidence>
<feature type="compositionally biased region" description="Basic and acidic residues" evidence="7">
    <location>
        <begin position="1048"/>
        <end position="1057"/>
    </location>
</feature>
<feature type="transmembrane region" description="Helical" evidence="8">
    <location>
        <begin position="208"/>
        <end position="233"/>
    </location>
</feature>
<keyword evidence="3 8" id="KW-0812">Transmembrane</keyword>
<comment type="similarity">
    <text evidence="2">Belongs to the transient receptor potential (TRP) ion channel family.</text>
</comment>
<dbReference type="EMBL" id="JOWA01000088">
    <property type="protein sequence ID" value="KEZ44167.1"/>
    <property type="molecule type" value="Genomic_DNA"/>
</dbReference>
<dbReference type="AlphaFoldDB" id="A0A084GA05"/>
<feature type="compositionally biased region" description="Basic and acidic residues" evidence="7">
    <location>
        <begin position="981"/>
        <end position="990"/>
    </location>
</feature>
<evidence type="ECO:0000256" key="1">
    <source>
        <dbReference type="ARBA" id="ARBA00004141"/>
    </source>
</evidence>
<feature type="region of interest" description="Disordered" evidence="7">
    <location>
        <begin position="753"/>
        <end position="799"/>
    </location>
</feature>
<feature type="transmembrane region" description="Helical" evidence="8">
    <location>
        <begin position="565"/>
        <end position="587"/>
    </location>
</feature>
<evidence type="ECO:0000313" key="12">
    <source>
        <dbReference type="Proteomes" id="UP000028545"/>
    </source>
</evidence>
<feature type="compositionally biased region" description="Polar residues" evidence="7">
    <location>
        <begin position="1038"/>
        <end position="1047"/>
    </location>
</feature>
<dbReference type="SMART" id="SM01320">
    <property type="entry name" value="TRP_N"/>
    <property type="match status" value="1"/>
</dbReference>
<name>A0A084GA05_PSEDA</name>
<dbReference type="Proteomes" id="UP000028545">
    <property type="component" value="Unassembled WGS sequence"/>
</dbReference>
<evidence type="ECO:0000256" key="4">
    <source>
        <dbReference type="ARBA" id="ARBA00022729"/>
    </source>
</evidence>
<comment type="subcellular location">
    <subcellularLocation>
        <location evidence="1">Membrane</location>
        <topology evidence="1">Multi-pass membrane protein</topology>
    </subcellularLocation>
</comment>
<evidence type="ECO:0000256" key="3">
    <source>
        <dbReference type="ARBA" id="ARBA00022692"/>
    </source>
</evidence>
<dbReference type="GeneID" id="27722164"/>
<evidence type="ECO:0000256" key="2">
    <source>
        <dbReference type="ARBA" id="ARBA00010642"/>
    </source>
</evidence>
<feature type="chain" id="PRO_5001775510" description="ML-like domain-containing protein" evidence="9">
    <location>
        <begin position="23"/>
        <end position="1083"/>
    </location>
</feature>
<feature type="signal peptide" evidence="9">
    <location>
        <begin position="1"/>
        <end position="22"/>
    </location>
</feature>
<reference evidence="11 12" key="1">
    <citation type="journal article" date="2014" name="Genome Announc.">
        <title>Draft genome sequence of the pathogenic fungus Scedosporium apiospermum.</title>
        <authorList>
            <person name="Vandeputte P."/>
            <person name="Ghamrawi S."/>
            <person name="Rechenmann M."/>
            <person name="Iltis A."/>
            <person name="Giraud S."/>
            <person name="Fleury M."/>
            <person name="Thornton C."/>
            <person name="Delhaes L."/>
            <person name="Meyer W."/>
            <person name="Papon N."/>
            <person name="Bouchara J.P."/>
        </authorList>
    </citation>
    <scope>NUCLEOTIDE SEQUENCE [LARGE SCALE GENOMIC DNA]</scope>
    <source>
        <strain evidence="11 12">IHEM 14462</strain>
    </source>
</reference>
<dbReference type="RefSeq" id="XP_016643966.1">
    <property type="nucleotide sequence ID" value="XM_016785960.1"/>
</dbReference>
<dbReference type="GO" id="GO:0055085">
    <property type="term" value="P:transmembrane transport"/>
    <property type="evidence" value="ECO:0007669"/>
    <property type="project" value="TreeGrafter"/>
</dbReference>
<feature type="region of interest" description="Disordered" evidence="7">
    <location>
        <begin position="944"/>
        <end position="1083"/>
    </location>
</feature>
<comment type="caution">
    <text evidence="11">The sequence shown here is derived from an EMBL/GenBank/DDBJ whole genome shotgun (WGS) entry which is preliminary data.</text>
</comment>
<gene>
    <name evidence="11" type="ORF">SAPIO_CDS3092</name>
</gene>
<keyword evidence="12" id="KW-1185">Reference proteome</keyword>
<sequence>MQSWFLTCLLASCLLFFKPAAAAQIAAFDNCLPDTYKAHDPTPLQWQPLYVDAVFDTQNKSHTLRVTTWGNVTGSYNKVALPAPGDPNWSNPEYTHGKIQQEPNPDMENRRVTTLITKVNVLTYEPFNDASDFCKDSLINGTCPLAPIFDTSILDLPYGLPAMSFSHSFFSSYSFATFSATFLIIYGDLENTNIGCVSVPITPDLSGFAWMLTFLPFVALIFVGAATVFAAIYSPWGTTDIFMWSSNHGRDVDLLRLVTPGFGDCLQYIQFAALTGALSLNYPGFYQPVASQVAWSSLMFNQSFVSHGPPYQSLVDGIYVTNSTRGLTRFSQLVGMSEPKDVWAGMMVWLLVIIGGVLVLTQLGFLVRRVYRLVRSIPKEDLRSKNVPFSVGNIVRIGFNYFLLPIVSLSTYQLVAAGESPAYTVALSVVTLAIVIGFTVWLLRIITQARPRSDLFDDLPTVLMYGPLYNTYTDEAAGFALIPILLGILRGIAIGGLQASGIAQIAILASAEVVQLLALVYFRPFHPQTSMNAYHSLFSILRLVTTLLMIAFAPPLGVTEGPKGWVGYVILLIHGGVLVFGFFLNALQTLIEVVARLLGAGGDDMRGLTRGGLSKIFGMRQLSRRMSRRHHGVSRQSQLSTTAMLDAEQASKTGYVMPGGRIRSESVASIGGLMNKQHRSSSALDSIDIYSGAPASSFTPTTPGEANPFSFLPSPTHGTRPAQGAMADNTMEPYYYRPPRRRRETITEPVAGNANAPSIMEPKRYSQTGGTLGDPSDLDATLSRGATPAPHGSLPINLAPRTDYTTREVDFYYGVRGPALNSERPGRKLGTGPADPTGPVATAQGWLRSLFSGKTKDKGKGFEVVRSARMPPAMRMQAGLGADPASGGMPVAMSNLKNGPADSDDDEDDVAGPAKIRRARSPATLLNEDGEPQDLDAETAALGDLDAPDIPRKSSKRHSGVLDVSGAPSFNLIPPGTPPDSPRRHSHDISDGPPVLSRLPFERTDSTRYNSSVSSMDIGDDFTQIDLHRSKTNEDEPTSGTVPQHSISRVEPDRQHVDLLGSSAELIDDQYTSSHGGSVDGRR</sequence>
<evidence type="ECO:0000256" key="9">
    <source>
        <dbReference type="SAM" id="SignalP"/>
    </source>
</evidence>
<evidence type="ECO:0000256" key="7">
    <source>
        <dbReference type="SAM" id="MobiDB-lite"/>
    </source>
</evidence>
<dbReference type="GO" id="GO:0016020">
    <property type="term" value="C:membrane"/>
    <property type="evidence" value="ECO:0007669"/>
    <property type="project" value="UniProtKB-SubCell"/>
</dbReference>
<dbReference type="InterPro" id="IPR010308">
    <property type="entry name" value="TRP_C"/>
</dbReference>
<organism evidence="11 12">
    <name type="scientific">Pseudallescheria apiosperma</name>
    <name type="common">Scedosporium apiospermum</name>
    <dbReference type="NCBI Taxonomy" id="563466"/>
    <lineage>
        <taxon>Eukaryota</taxon>
        <taxon>Fungi</taxon>
        <taxon>Dikarya</taxon>
        <taxon>Ascomycota</taxon>
        <taxon>Pezizomycotina</taxon>
        <taxon>Sordariomycetes</taxon>
        <taxon>Hypocreomycetidae</taxon>
        <taxon>Microascales</taxon>
        <taxon>Microascaceae</taxon>
        <taxon>Scedosporium</taxon>
    </lineage>
</organism>
<feature type="transmembrane region" description="Helical" evidence="8">
    <location>
        <begin position="342"/>
        <end position="367"/>
    </location>
</feature>
<dbReference type="KEGG" id="sapo:SAPIO_CDS3092"/>
<dbReference type="InterPro" id="IPR040241">
    <property type="entry name" value="TRP_Flc/Pkd2-like"/>
</dbReference>
<accession>A0A084GA05</accession>
<feature type="transmembrane region" description="Helical" evidence="8">
    <location>
        <begin position="422"/>
        <end position="443"/>
    </location>
</feature>
<feature type="transmembrane region" description="Helical" evidence="8">
    <location>
        <begin position="169"/>
        <end position="187"/>
    </location>
</feature>
<dbReference type="OMA" id="DIWAGMM"/>
<dbReference type="OrthoDB" id="5312224at2759"/>
<keyword evidence="4 9" id="KW-0732">Signal</keyword>
<keyword evidence="6 8" id="KW-0472">Membrane</keyword>
<dbReference type="VEuPathDB" id="FungiDB:SAPIO_CDS3092"/>
<feature type="transmembrane region" description="Helical" evidence="8">
    <location>
        <begin position="387"/>
        <end position="410"/>
    </location>
</feature>
<dbReference type="Pfam" id="PF14558">
    <property type="entry name" value="TRP_N"/>
    <property type="match status" value="1"/>
</dbReference>
<feature type="region of interest" description="Disordered" evidence="7">
    <location>
        <begin position="881"/>
        <end position="911"/>
    </location>
</feature>
<proteinExistence type="inferred from homology"/>
<keyword evidence="5 8" id="KW-1133">Transmembrane helix</keyword>
<feature type="transmembrane region" description="Helical" evidence="8">
    <location>
        <begin position="534"/>
        <end position="553"/>
    </location>
</feature>
<dbReference type="Pfam" id="PF06011">
    <property type="entry name" value="TRP"/>
    <property type="match status" value="1"/>
</dbReference>
<dbReference type="PANTHER" id="PTHR31145:SF6">
    <property type="entry name" value="INTEGRAL MEMBRANE PROTEIN (AFU_ORTHOLOGUE AFUA_7G01610)"/>
    <property type="match status" value="1"/>
</dbReference>
<feature type="transmembrane region" description="Helical" evidence="8">
    <location>
        <begin position="502"/>
        <end position="522"/>
    </location>
</feature>
<dbReference type="InterPro" id="IPR032800">
    <property type="entry name" value="TRP_N"/>
</dbReference>
<feature type="domain" description="ML-like" evidence="10">
    <location>
        <begin position="21"/>
        <end position="208"/>
    </location>
</feature>
<dbReference type="PANTHER" id="PTHR31145">
    <property type="entry name" value="INTEGRAL MEMBRANE PROTEIN (AFU_ORTHOLOGUE AFUA_7G01610)"/>
    <property type="match status" value="1"/>
</dbReference>
<evidence type="ECO:0000256" key="6">
    <source>
        <dbReference type="ARBA" id="ARBA00023136"/>
    </source>
</evidence>
<dbReference type="HOGENOM" id="CLU_004278_0_0_1"/>
<evidence type="ECO:0000259" key="10">
    <source>
        <dbReference type="SMART" id="SM01320"/>
    </source>
</evidence>
<evidence type="ECO:0000256" key="8">
    <source>
        <dbReference type="SAM" id="Phobius"/>
    </source>
</evidence>
<protein>
    <recommendedName>
        <fullName evidence="10">ML-like domain-containing protein</fullName>
    </recommendedName>
</protein>
<evidence type="ECO:0000313" key="11">
    <source>
        <dbReference type="EMBL" id="KEZ44167.1"/>
    </source>
</evidence>